<protein>
    <submittedName>
        <fullName evidence="1">Uncharacterized protein</fullName>
    </submittedName>
</protein>
<reference evidence="1 2" key="1">
    <citation type="journal article" date="2013" name="Genome Announc.">
        <title>Complete Genome Sequence of the Thermophilic and Facultatively Chemolithoautotrophic Sulfate Reducer Archaeoglobus sulfaticallidus Strain PM70-1T.</title>
        <authorList>
            <person name="Stokke R."/>
            <person name="Hocking W.P."/>
            <person name="Steinsbu B.O."/>
            <person name="Steen I.H."/>
        </authorList>
    </citation>
    <scope>NUCLEOTIDE SEQUENCE [LARGE SCALE GENOMIC DNA]</scope>
    <source>
        <strain evidence="1">PM70-1</strain>
    </source>
</reference>
<accession>N0BDS5</accession>
<dbReference type="RefSeq" id="WP_015590756.1">
    <property type="nucleotide sequence ID" value="NC_021169.1"/>
</dbReference>
<dbReference type="Proteomes" id="UP000013307">
    <property type="component" value="Chromosome"/>
</dbReference>
<dbReference type="AlphaFoldDB" id="N0BDS5"/>
<sequence length="51" mass="6314">MEKKVEGWRSRKRVTIHITKRNLHEKLKSCFEYLHSLDTVVWTVLEQIYRQ</sequence>
<evidence type="ECO:0000313" key="1">
    <source>
        <dbReference type="EMBL" id="AGK61158.1"/>
    </source>
</evidence>
<organism evidence="1 2">
    <name type="scientific">Archaeoglobus sulfaticallidus PM70-1</name>
    <dbReference type="NCBI Taxonomy" id="387631"/>
    <lineage>
        <taxon>Archaea</taxon>
        <taxon>Methanobacteriati</taxon>
        <taxon>Methanobacteriota</taxon>
        <taxon>Archaeoglobi</taxon>
        <taxon>Archaeoglobales</taxon>
        <taxon>Archaeoglobaceae</taxon>
        <taxon>Archaeoglobus</taxon>
    </lineage>
</organism>
<gene>
    <name evidence="1" type="ORF">Asulf_01159</name>
</gene>
<name>N0BDS5_9EURY</name>
<dbReference type="HOGENOM" id="CLU_3093912_0_0_2"/>
<dbReference type="GeneID" id="54768320"/>
<dbReference type="KEGG" id="ast:Asulf_01159"/>
<keyword evidence="2" id="KW-1185">Reference proteome</keyword>
<evidence type="ECO:0000313" key="2">
    <source>
        <dbReference type="Proteomes" id="UP000013307"/>
    </source>
</evidence>
<dbReference type="EMBL" id="CP005290">
    <property type="protein sequence ID" value="AGK61158.1"/>
    <property type="molecule type" value="Genomic_DNA"/>
</dbReference>
<proteinExistence type="predicted"/>